<name>A6K595_RAT</name>
<dbReference type="Proteomes" id="UP000234681">
    <property type="component" value="Chromosome 4"/>
</dbReference>
<protein>
    <submittedName>
        <fullName evidence="1">RCG24405</fullName>
    </submittedName>
</protein>
<organism evidence="1 2">
    <name type="scientific">Rattus norvegicus</name>
    <name type="common">Rat</name>
    <dbReference type="NCBI Taxonomy" id="10116"/>
    <lineage>
        <taxon>Eukaryota</taxon>
        <taxon>Metazoa</taxon>
        <taxon>Chordata</taxon>
        <taxon>Craniata</taxon>
        <taxon>Vertebrata</taxon>
        <taxon>Euteleostomi</taxon>
        <taxon>Mammalia</taxon>
        <taxon>Eutheria</taxon>
        <taxon>Euarchontoglires</taxon>
        <taxon>Glires</taxon>
        <taxon>Rodentia</taxon>
        <taxon>Myomorpha</taxon>
        <taxon>Muroidea</taxon>
        <taxon>Muridae</taxon>
        <taxon>Murinae</taxon>
        <taxon>Rattus</taxon>
    </lineage>
</organism>
<accession>A6K595</accession>
<sequence length="82" mass="8939">MCVLTRSTSTSPTTESIVFSLTSLTRLQTISCTANMYFVLSPSFPSFLHSCHCSLNSPFEASGSFLSLVLLLPSVTVLFRLN</sequence>
<gene>
    <name evidence="1" type="ORF">rCG_24405</name>
</gene>
<proteinExistence type="predicted"/>
<reference evidence="2" key="1">
    <citation type="submission" date="2005-09" db="EMBL/GenBank/DDBJ databases">
        <authorList>
            <person name="Mural R.J."/>
            <person name="Li P.W."/>
            <person name="Adams M.D."/>
            <person name="Amanatides P.G."/>
            <person name="Baden-Tillson H."/>
            <person name="Barnstead M."/>
            <person name="Chin S.H."/>
            <person name="Dew I."/>
            <person name="Evans C.A."/>
            <person name="Ferriera S."/>
            <person name="Flanigan M."/>
            <person name="Fosler C."/>
            <person name="Glodek A."/>
            <person name="Gu Z."/>
            <person name="Holt R.A."/>
            <person name="Jennings D."/>
            <person name="Kraft C.L."/>
            <person name="Lu F."/>
            <person name="Nguyen T."/>
            <person name="Nusskern D.R."/>
            <person name="Pfannkoch C.M."/>
            <person name="Sitter C."/>
            <person name="Sutton G.G."/>
            <person name="Venter J.C."/>
            <person name="Wang Z."/>
            <person name="Woodage T."/>
            <person name="Zheng X.H."/>
            <person name="Zhong F."/>
        </authorList>
    </citation>
    <scope>NUCLEOTIDE SEQUENCE [LARGE SCALE GENOMIC DNA]</scope>
    <source>
        <strain>BN</strain>
        <strain evidence="2">Sprague-Dawley</strain>
    </source>
</reference>
<evidence type="ECO:0000313" key="2">
    <source>
        <dbReference type="Proteomes" id="UP000234681"/>
    </source>
</evidence>
<dbReference type="AlphaFoldDB" id="A6K595"/>
<evidence type="ECO:0000313" key="1">
    <source>
        <dbReference type="EMBL" id="EDL99404.1"/>
    </source>
</evidence>
<dbReference type="EMBL" id="CH474020">
    <property type="protein sequence ID" value="EDL99404.1"/>
    <property type="molecule type" value="Genomic_DNA"/>
</dbReference>